<keyword evidence="3" id="KW-1185">Reference proteome</keyword>
<organism evidence="2 3">
    <name type="scientific">Sporothrix eucalyptigena</name>
    <dbReference type="NCBI Taxonomy" id="1812306"/>
    <lineage>
        <taxon>Eukaryota</taxon>
        <taxon>Fungi</taxon>
        <taxon>Dikarya</taxon>
        <taxon>Ascomycota</taxon>
        <taxon>Pezizomycotina</taxon>
        <taxon>Sordariomycetes</taxon>
        <taxon>Sordariomycetidae</taxon>
        <taxon>Ophiostomatales</taxon>
        <taxon>Ophiostomataceae</taxon>
        <taxon>Sporothrix</taxon>
    </lineage>
</organism>
<evidence type="ECO:0000313" key="3">
    <source>
        <dbReference type="Proteomes" id="UP001642482"/>
    </source>
</evidence>
<feature type="compositionally biased region" description="Polar residues" evidence="1">
    <location>
        <begin position="271"/>
        <end position="291"/>
    </location>
</feature>
<sequence length="299" mass="33722">MSSHVFSSDDIESISTPSSVAPSIPCSPAAFQDARSRDKKAQKVRRILGLLEYPTSYEDLEFIRDVQEEFETYLATHPNEPLSVYQDKAIECFDHLQTTFVDMCHIPPPECVFYQWAYRQAHQDNAVESGAEVFHLLFSYCELFDSGPEEDNVTSVPTPTKDHVMAIANLVSCRPTSLMLAFGLRTELRPSYDEGRQIFWLIYNTLMELERSFPGRMLQSSSFLDRVVQLMSRMRAQRGATGAFAHSGVFPSRTEVNYAMVTFATEIRAQEQAQTTKHQPYSMASSSSTYNPPGAHPSG</sequence>
<feature type="region of interest" description="Disordered" evidence="1">
    <location>
        <begin position="1"/>
        <end position="22"/>
    </location>
</feature>
<protein>
    <submittedName>
        <fullName evidence="2">Uncharacterized protein</fullName>
    </submittedName>
</protein>
<dbReference type="EMBL" id="CAWUHD010000019">
    <property type="protein sequence ID" value="CAK7215942.1"/>
    <property type="molecule type" value="Genomic_DNA"/>
</dbReference>
<name>A0ABP0B8Y3_9PEZI</name>
<feature type="region of interest" description="Disordered" evidence="1">
    <location>
        <begin position="271"/>
        <end position="299"/>
    </location>
</feature>
<comment type="caution">
    <text evidence="2">The sequence shown here is derived from an EMBL/GenBank/DDBJ whole genome shotgun (WGS) entry which is preliminary data.</text>
</comment>
<accession>A0ABP0B8Y3</accession>
<gene>
    <name evidence="2" type="ORF">SEUCBS140593_002700</name>
</gene>
<dbReference type="Proteomes" id="UP001642482">
    <property type="component" value="Unassembled WGS sequence"/>
</dbReference>
<evidence type="ECO:0000313" key="2">
    <source>
        <dbReference type="EMBL" id="CAK7215942.1"/>
    </source>
</evidence>
<evidence type="ECO:0000256" key="1">
    <source>
        <dbReference type="SAM" id="MobiDB-lite"/>
    </source>
</evidence>
<reference evidence="2 3" key="1">
    <citation type="submission" date="2024-01" db="EMBL/GenBank/DDBJ databases">
        <authorList>
            <person name="Allen C."/>
            <person name="Tagirdzhanova G."/>
        </authorList>
    </citation>
    <scope>NUCLEOTIDE SEQUENCE [LARGE SCALE GENOMIC DNA]</scope>
</reference>
<proteinExistence type="predicted"/>